<dbReference type="SUPFAM" id="SSF47954">
    <property type="entry name" value="Cyclin-like"/>
    <property type="match status" value="1"/>
</dbReference>
<dbReference type="Pfam" id="PF08613">
    <property type="entry name" value="Cyclin"/>
    <property type="match status" value="1"/>
</dbReference>
<dbReference type="AlphaFoldDB" id="A0AA38RFN8"/>
<dbReference type="Proteomes" id="UP001174691">
    <property type="component" value="Unassembled WGS sequence"/>
</dbReference>
<comment type="caution">
    <text evidence="1">The sequence shown here is derived from an EMBL/GenBank/DDBJ whole genome shotgun (WGS) entry which is preliminary data.</text>
</comment>
<dbReference type="GO" id="GO:0019901">
    <property type="term" value="F:protein kinase binding"/>
    <property type="evidence" value="ECO:0007669"/>
    <property type="project" value="InterPro"/>
</dbReference>
<dbReference type="CDD" id="cd20558">
    <property type="entry name" value="CYCLIN_ScPCL7-like"/>
    <property type="match status" value="1"/>
</dbReference>
<gene>
    <name evidence="1" type="ORF">NKR19_g6167</name>
</gene>
<dbReference type="GO" id="GO:0016538">
    <property type="term" value="F:cyclin-dependent protein serine/threonine kinase regulator activity"/>
    <property type="evidence" value="ECO:0007669"/>
    <property type="project" value="TreeGrafter"/>
</dbReference>
<reference evidence="1" key="1">
    <citation type="submission" date="2022-07" db="EMBL/GenBank/DDBJ databases">
        <title>Fungi with potential for degradation of polypropylene.</title>
        <authorList>
            <person name="Gostincar C."/>
        </authorList>
    </citation>
    <scope>NUCLEOTIDE SEQUENCE</scope>
    <source>
        <strain evidence="1">EXF-13287</strain>
    </source>
</reference>
<dbReference type="InterPro" id="IPR013922">
    <property type="entry name" value="Cyclin_PHO80-like"/>
</dbReference>
<dbReference type="GO" id="GO:0005634">
    <property type="term" value="C:nucleus"/>
    <property type="evidence" value="ECO:0007669"/>
    <property type="project" value="TreeGrafter"/>
</dbReference>
<dbReference type="PANTHER" id="PTHR15615:SF117">
    <property type="entry name" value="PHO85 CYCLIN PHO80"/>
    <property type="match status" value="1"/>
</dbReference>
<dbReference type="PANTHER" id="PTHR15615">
    <property type="match status" value="1"/>
</dbReference>
<evidence type="ECO:0000313" key="1">
    <source>
        <dbReference type="EMBL" id="KAJ9145208.1"/>
    </source>
</evidence>
<evidence type="ECO:0000313" key="2">
    <source>
        <dbReference type="Proteomes" id="UP001174691"/>
    </source>
</evidence>
<sequence length="204" mass="23046">MGGTTLATHAKPVVPGVGRFKVIEVPREYEFCDVNHVVLLVSDLFTETSAINTLAHPQEAGMTLFHSFSVPRIPIHAYVARLAKYALLQPALLLSAVYYMDRLSALYHRFILCARTVHRFLIAAVTVAAKGLSDKFWSIRHYARVGGISPAELVLLERELLVRVEWRVVPDPDLLLAYYHGLVNRSKRFKLVKREDNKRPANVT</sequence>
<keyword evidence="2" id="KW-1185">Reference proteome</keyword>
<protein>
    <submittedName>
        <fullName evidence="1">Cyclin-domain-containing protein</fullName>
    </submittedName>
</protein>
<dbReference type="Gene3D" id="1.10.472.10">
    <property type="entry name" value="Cyclin-like"/>
    <property type="match status" value="1"/>
</dbReference>
<organism evidence="1 2">
    <name type="scientific">Coniochaeta hoffmannii</name>
    <dbReference type="NCBI Taxonomy" id="91930"/>
    <lineage>
        <taxon>Eukaryota</taxon>
        <taxon>Fungi</taxon>
        <taxon>Dikarya</taxon>
        <taxon>Ascomycota</taxon>
        <taxon>Pezizomycotina</taxon>
        <taxon>Sordariomycetes</taxon>
        <taxon>Sordariomycetidae</taxon>
        <taxon>Coniochaetales</taxon>
        <taxon>Coniochaetaceae</taxon>
        <taxon>Coniochaeta</taxon>
    </lineage>
</organism>
<dbReference type="GO" id="GO:0000307">
    <property type="term" value="C:cyclin-dependent protein kinase holoenzyme complex"/>
    <property type="evidence" value="ECO:0007669"/>
    <property type="project" value="TreeGrafter"/>
</dbReference>
<accession>A0AA38RFN8</accession>
<proteinExistence type="predicted"/>
<dbReference type="EMBL" id="JANBVN010000092">
    <property type="protein sequence ID" value="KAJ9145208.1"/>
    <property type="molecule type" value="Genomic_DNA"/>
</dbReference>
<dbReference type="InterPro" id="IPR036915">
    <property type="entry name" value="Cyclin-like_sf"/>
</dbReference>
<name>A0AA38RFN8_9PEZI</name>